<feature type="region of interest" description="Disordered" evidence="3">
    <location>
        <begin position="506"/>
        <end position="543"/>
    </location>
</feature>
<evidence type="ECO:0000259" key="4">
    <source>
        <dbReference type="Pfam" id="PF26116"/>
    </source>
</evidence>
<organism evidence="5 6">
    <name type="scientific">Phaedon cochleariae</name>
    <name type="common">Mustard beetle</name>
    <dbReference type="NCBI Taxonomy" id="80249"/>
    <lineage>
        <taxon>Eukaryota</taxon>
        <taxon>Metazoa</taxon>
        <taxon>Ecdysozoa</taxon>
        <taxon>Arthropoda</taxon>
        <taxon>Hexapoda</taxon>
        <taxon>Insecta</taxon>
        <taxon>Pterygota</taxon>
        <taxon>Neoptera</taxon>
        <taxon>Endopterygota</taxon>
        <taxon>Coleoptera</taxon>
        <taxon>Polyphaga</taxon>
        <taxon>Cucujiformia</taxon>
        <taxon>Chrysomeloidea</taxon>
        <taxon>Chrysomelidae</taxon>
        <taxon>Chrysomelinae</taxon>
        <taxon>Chrysomelini</taxon>
        <taxon>Phaedon</taxon>
    </lineage>
</organism>
<accession>A0A9N9SP81</accession>
<proteinExistence type="inferred from homology"/>
<reference evidence="5" key="2">
    <citation type="submission" date="2022-10" db="EMBL/GenBank/DDBJ databases">
        <authorList>
            <consortium name="ENA_rothamsted_submissions"/>
            <consortium name="culmorum"/>
            <person name="King R."/>
        </authorList>
    </citation>
    <scope>NUCLEOTIDE SEQUENCE</scope>
</reference>
<dbReference type="InterPro" id="IPR039102">
    <property type="entry name" value="FAM13"/>
</dbReference>
<dbReference type="Pfam" id="PF26116">
    <property type="entry name" value="FAM13A"/>
    <property type="match status" value="1"/>
</dbReference>
<dbReference type="InterPro" id="IPR059029">
    <property type="entry name" value="FAM13A_dom"/>
</dbReference>
<evidence type="ECO:0000313" key="6">
    <source>
        <dbReference type="Proteomes" id="UP001153737"/>
    </source>
</evidence>
<dbReference type="Proteomes" id="UP001153737">
    <property type="component" value="Chromosome 9"/>
</dbReference>
<dbReference type="PANTHER" id="PTHR15904">
    <property type="entry name" value="FAM13"/>
    <property type="match status" value="1"/>
</dbReference>
<dbReference type="Gene3D" id="1.10.10.1460">
    <property type="match status" value="1"/>
</dbReference>
<evidence type="ECO:0000256" key="1">
    <source>
        <dbReference type="ARBA" id="ARBA00007549"/>
    </source>
</evidence>
<evidence type="ECO:0000256" key="3">
    <source>
        <dbReference type="SAM" id="MobiDB-lite"/>
    </source>
</evidence>
<feature type="region of interest" description="Disordered" evidence="3">
    <location>
        <begin position="108"/>
        <end position="188"/>
    </location>
</feature>
<feature type="compositionally biased region" description="Basic and acidic residues" evidence="3">
    <location>
        <begin position="108"/>
        <end position="124"/>
    </location>
</feature>
<keyword evidence="2" id="KW-0175">Coiled coil</keyword>
<name>A0A9N9SP81_PHACE</name>
<feature type="region of interest" description="Disordered" evidence="3">
    <location>
        <begin position="194"/>
        <end position="213"/>
    </location>
</feature>
<dbReference type="EMBL" id="OU896715">
    <property type="protein sequence ID" value="CAG9825225.1"/>
    <property type="molecule type" value="Genomic_DNA"/>
</dbReference>
<keyword evidence="6" id="KW-1185">Reference proteome</keyword>
<dbReference type="OrthoDB" id="185175at2759"/>
<gene>
    <name evidence="5" type="ORF">PHAECO_LOCUS12392</name>
</gene>
<evidence type="ECO:0000256" key="2">
    <source>
        <dbReference type="SAM" id="Coils"/>
    </source>
</evidence>
<dbReference type="PANTHER" id="PTHR15904:SF17">
    <property type="entry name" value="RHO-GAP DOMAIN-CONTAINING PROTEIN"/>
    <property type="match status" value="1"/>
</dbReference>
<evidence type="ECO:0000313" key="5">
    <source>
        <dbReference type="EMBL" id="CAG9825225.1"/>
    </source>
</evidence>
<dbReference type="AlphaFoldDB" id="A0A9N9SP81"/>
<protein>
    <recommendedName>
        <fullName evidence="4">FAM13A-like domain-containing protein</fullName>
    </recommendedName>
</protein>
<feature type="coiled-coil region" evidence="2">
    <location>
        <begin position="552"/>
        <end position="586"/>
    </location>
</feature>
<comment type="similarity">
    <text evidence="1">Belongs to the FAM13 family.</text>
</comment>
<feature type="domain" description="FAM13A-like" evidence="4">
    <location>
        <begin position="551"/>
        <end position="620"/>
    </location>
</feature>
<feature type="compositionally biased region" description="Basic and acidic residues" evidence="3">
    <location>
        <begin position="201"/>
        <end position="211"/>
    </location>
</feature>
<reference evidence="5" key="1">
    <citation type="submission" date="2022-01" db="EMBL/GenBank/DDBJ databases">
        <authorList>
            <person name="King R."/>
        </authorList>
    </citation>
    <scope>NUCLEOTIDE SEQUENCE</scope>
</reference>
<feature type="compositionally biased region" description="Basic and acidic residues" evidence="3">
    <location>
        <begin position="159"/>
        <end position="176"/>
    </location>
</feature>
<sequence>MVYYLERVRNSAMAFIFVGSNRFLENMWSLRECIKLVTARRMKGPTRRDETTPKTYETKVSKTKRLTTVKCQTAAITYDEAKAACKARKRKERQESISSLCQERKVIRSNSEERPEQKRYEKSSAIRRVSSSEDFQSKKSGSAEKINGSPIKATGDKCLAYEDNEHERRRSHERFARPLTLKGKKYTTKRVKVRPINRTKFKPEPSQDGKDHKKLVVPQGAHSTDQGEVNTSFLSLHRNERARSPSPTQDPVSPILDWSTLHELVHSSEPVLSQTARQINENTETMPGVSVALNRLLSSPRNSIIATHKIYLDPDVPKPMSNLDSEPENPVDERLQKISKQVNSFKKKIKRLESNFEKEYGYKPSHTDKMNDSSLKKLYGELSKLKKDQKQLADISSSCALIDVGGNGEPGSLQMTINEIEKKLSIKRDAADRGSNIEEMSSEQLVEEKVAIQKALLFLESVHGRPIKKEDRDLVRPFYDRYRTLKRLVNKLSTNNSSGELATIHENETMTFTTPPSSSIDTESEKTSVQPPVTTDSDTDSSLGENLHAMSRRELMEQLKLVTEERKNLRRKIKEFELEVQLNRGKMVQKDDRAPMEGVYAAYKKIKAKARLLDALVGKQT</sequence>
<feature type="compositionally biased region" description="Polar residues" evidence="3">
    <location>
        <begin position="509"/>
        <end position="543"/>
    </location>
</feature>